<evidence type="ECO:0000313" key="1">
    <source>
        <dbReference type="EMBL" id="NYT47325.1"/>
    </source>
</evidence>
<evidence type="ECO:0000313" key="2">
    <source>
        <dbReference type="Proteomes" id="UP000537890"/>
    </source>
</evidence>
<organism evidence="1 2">
    <name type="scientific">Candidatus Methanofishera endochildressiae</name>
    <dbReference type="NCBI Taxonomy" id="2738884"/>
    <lineage>
        <taxon>Bacteria</taxon>
        <taxon>Pseudomonadati</taxon>
        <taxon>Pseudomonadota</taxon>
        <taxon>Gammaproteobacteria</taxon>
        <taxon>Candidatus Methanofishera</taxon>
    </lineage>
</organism>
<gene>
    <name evidence="1" type="primary">yidD</name>
    <name evidence="1" type="ORF">H0A75_06840</name>
</gene>
<comment type="caution">
    <text evidence="1">The sequence shown here is derived from an EMBL/GenBank/DDBJ whole genome shotgun (WGS) entry which is preliminary data.</text>
</comment>
<dbReference type="EMBL" id="JACCHS010000123">
    <property type="protein sequence ID" value="NYT47325.1"/>
    <property type="molecule type" value="Genomic_DNA"/>
</dbReference>
<proteinExistence type="predicted"/>
<reference evidence="1 2" key="1">
    <citation type="submission" date="2020-05" db="EMBL/GenBank/DDBJ databases">
        <title>Horizontal transmission and recombination maintain forever young bacterial symbiont genomes.</title>
        <authorList>
            <person name="Russell S.L."/>
            <person name="Pepper-Tunick E."/>
            <person name="Svedberg J."/>
            <person name="Byrne A."/>
            <person name="Ruelas Castillo J."/>
            <person name="Vollmers C."/>
            <person name="Beinart R.A."/>
            <person name="Corbett-Detig R."/>
        </authorList>
    </citation>
    <scope>NUCLEOTIDE SEQUENCE [LARGE SCALE GENOMIC DNA]</scope>
    <source>
        <strain evidence="1">4727-3</strain>
    </source>
</reference>
<dbReference type="Proteomes" id="UP000537890">
    <property type="component" value="Unassembled WGS sequence"/>
</dbReference>
<sequence>MKKDGNILKTYDNLDLPVAMETYQIYISNSRITEEQCRYNKTCSTCRLDVEDEFHFSVICP</sequence>
<name>A0A7Z0MP70_9GAMM</name>
<accession>A0A7Z0MP70</accession>
<protein>
    <submittedName>
        <fullName evidence="1">Membrane protein insertion efficiency factor YidD</fullName>
    </submittedName>
</protein>
<dbReference type="AlphaFoldDB" id="A0A7Z0MP70"/>